<keyword evidence="2" id="KW-1015">Disulfide bond</keyword>
<evidence type="ECO:0000259" key="5">
    <source>
        <dbReference type="PROSITE" id="PS51352"/>
    </source>
</evidence>
<keyword evidence="4" id="KW-0812">Transmembrane</keyword>
<dbReference type="Pfam" id="PF00085">
    <property type="entry name" value="Thioredoxin"/>
    <property type="match status" value="1"/>
</dbReference>
<dbReference type="CDD" id="cd02947">
    <property type="entry name" value="TRX_family"/>
    <property type="match status" value="1"/>
</dbReference>
<evidence type="ECO:0000313" key="6">
    <source>
        <dbReference type="EMBL" id="MEN2767703.1"/>
    </source>
</evidence>
<dbReference type="PANTHER" id="PTHR45663:SF11">
    <property type="entry name" value="GEO12009P1"/>
    <property type="match status" value="1"/>
</dbReference>
<feature type="transmembrane region" description="Helical" evidence="4">
    <location>
        <begin position="6"/>
        <end position="23"/>
    </location>
</feature>
<keyword evidence="7" id="KW-1185">Reference proteome</keyword>
<accession>A0ABU9XJN3</accession>
<dbReference type="PROSITE" id="PS51352">
    <property type="entry name" value="THIOREDOXIN_2"/>
    <property type="match status" value="1"/>
</dbReference>
<dbReference type="InterPro" id="IPR013766">
    <property type="entry name" value="Thioredoxin_domain"/>
</dbReference>
<keyword evidence="4" id="KW-0472">Membrane</keyword>
<dbReference type="EMBL" id="JBDIML010000003">
    <property type="protein sequence ID" value="MEN2767703.1"/>
    <property type="molecule type" value="Genomic_DNA"/>
</dbReference>
<evidence type="ECO:0000313" key="7">
    <source>
        <dbReference type="Proteomes" id="UP001444625"/>
    </source>
</evidence>
<dbReference type="Proteomes" id="UP001444625">
    <property type="component" value="Unassembled WGS sequence"/>
</dbReference>
<evidence type="ECO:0000256" key="4">
    <source>
        <dbReference type="SAM" id="Phobius"/>
    </source>
</evidence>
<dbReference type="InterPro" id="IPR036249">
    <property type="entry name" value="Thioredoxin-like_sf"/>
</dbReference>
<dbReference type="RefSeq" id="WP_345825169.1">
    <property type="nucleotide sequence ID" value="NZ_JBDIML010000003.1"/>
</dbReference>
<organism evidence="6 7">
    <name type="scientific">Ornithinibacillus xuwenensis</name>
    <dbReference type="NCBI Taxonomy" id="3144668"/>
    <lineage>
        <taxon>Bacteria</taxon>
        <taxon>Bacillati</taxon>
        <taxon>Bacillota</taxon>
        <taxon>Bacilli</taxon>
        <taxon>Bacillales</taxon>
        <taxon>Bacillaceae</taxon>
        <taxon>Ornithinibacillus</taxon>
    </lineage>
</organism>
<feature type="domain" description="Thioredoxin" evidence="5">
    <location>
        <begin position="38"/>
        <end position="156"/>
    </location>
</feature>
<keyword evidence="3" id="KW-0676">Redox-active center</keyword>
<proteinExistence type="inferred from homology"/>
<dbReference type="Gene3D" id="3.40.30.10">
    <property type="entry name" value="Glutaredoxin"/>
    <property type="match status" value="1"/>
</dbReference>
<comment type="caution">
    <text evidence="6">The sequence shown here is derived from an EMBL/GenBank/DDBJ whole genome shotgun (WGS) entry which is preliminary data.</text>
</comment>
<evidence type="ECO:0000256" key="1">
    <source>
        <dbReference type="ARBA" id="ARBA00008987"/>
    </source>
</evidence>
<keyword evidence="4" id="KW-1133">Transmembrane helix</keyword>
<evidence type="ECO:0000256" key="3">
    <source>
        <dbReference type="ARBA" id="ARBA00023284"/>
    </source>
</evidence>
<evidence type="ECO:0000256" key="2">
    <source>
        <dbReference type="ARBA" id="ARBA00023157"/>
    </source>
</evidence>
<comment type="similarity">
    <text evidence="1">Belongs to the thioredoxin family.</text>
</comment>
<dbReference type="SUPFAM" id="SSF52833">
    <property type="entry name" value="Thioredoxin-like"/>
    <property type="match status" value="1"/>
</dbReference>
<name>A0ABU9XJN3_9BACI</name>
<gene>
    <name evidence="6" type="ORF">ABC228_10925</name>
</gene>
<sequence length="157" mass="18023">MQKKMLAIVGVIVVLIIALYFVIDYKNNKALEDNPYGTNDLDQATIDQLDDPNYGNQILPDDLIEQIDNGDAVTVYYYSPICVYCQNTTPYLSPLAEDMGVDMKKLNLLEFSNEVTRFGITSTPTLVYYEDGEEVIRLEGQKTEEEYEKFFEEYVLN</sequence>
<protein>
    <submittedName>
        <fullName evidence="6">Thioredoxin family protein</fullName>
    </submittedName>
</protein>
<dbReference type="PANTHER" id="PTHR45663">
    <property type="entry name" value="GEO12009P1"/>
    <property type="match status" value="1"/>
</dbReference>
<reference evidence="6 7" key="1">
    <citation type="submission" date="2024-05" db="EMBL/GenBank/DDBJ databases">
        <authorList>
            <person name="Haq I."/>
            <person name="Ullah Z."/>
            <person name="Ahmad R."/>
            <person name="Li M."/>
            <person name="Tong Y."/>
        </authorList>
    </citation>
    <scope>NUCLEOTIDE SEQUENCE [LARGE SCALE GENOMIC DNA]</scope>
    <source>
        <strain evidence="6 7">16A2E</strain>
    </source>
</reference>